<feature type="binding site" evidence="7">
    <location>
        <position position="197"/>
    </location>
    <ligand>
        <name>3-phosphoshikimate</name>
        <dbReference type="ChEBI" id="CHEBI:145989"/>
    </ligand>
</feature>
<comment type="catalytic activity">
    <reaction evidence="6">
        <text>3-phosphoshikimate + phosphoenolpyruvate = 5-O-(1-carboxyvinyl)-3-phosphoshikimate + phosphate</text>
        <dbReference type="Rhea" id="RHEA:21256"/>
        <dbReference type="ChEBI" id="CHEBI:43474"/>
        <dbReference type="ChEBI" id="CHEBI:57701"/>
        <dbReference type="ChEBI" id="CHEBI:58702"/>
        <dbReference type="ChEBI" id="CHEBI:145989"/>
        <dbReference type="EC" id="2.5.1.19"/>
    </reaction>
    <physiologicalReaction direction="left-to-right" evidence="6">
        <dbReference type="Rhea" id="RHEA:21257"/>
    </physiologicalReaction>
</comment>
<dbReference type="Pfam" id="PF00275">
    <property type="entry name" value="EPSP_synthase"/>
    <property type="match status" value="1"/>
</dbReference>
<feature type="binding site" evidence="7">
    <location>
        <position position="26"/>
    </location>
    <ligand>
        <name>phosphoenolpyruvate</name>
        <dbReference type="ChEBI" id="CHEBI:58702"/>
    </ligand>
</feature>
<feature type="binding site" evidence="7">
    <location>
        <position position="26"/>
    </location>
    <ligand>
        <name>3-phosphoshikimate</name>
        <dbReference type="ChEBI" id="CHEBI:145989"/>
    </ligand>
</feature>
<dbReference type="HAMAP" id="MF_00210">
    <property type="entry name" value="EPSP_synth"/>
    <property type="match status" value="1"/>
</dbReference>
<feature type="active site" description="Proton acceptor" evidence="7">
    <location>
        <position position="312"/>
    </location>
</feature>
<keyword evidence="7" id="KW-0963">Cytoplasm</keyword>
<evidence type="ECO:0000256" key="6">
    <source>
        <dbReference type="ARBA" id="ARBA00044633"/>
    </source>
</evidence>
<dbReference type="EMBL" id="JBHLTC010000029">
    <property type="protein sequence ID" value="MFC0626813.1"/>
    <property type="molecule type" value="Genomic_DNA"/>
</dbReference>
<dbReference type="InterPro" id="IPR001986">
    <property type="entry name" value="Enolpyruvate_Tfrase_dom"/>
</dbReference>
<dbReference type="PANTHER" id="PTHR21090">
    <property type="entry name" value="AROM/DEHYDROQUINATE SYNTHASE"/>
    <property type="match status" value="1"/>
</dbReference>
<dbReference type="InterPro" id="IPR023193">
    <property type="entry name" value="EPSP_synthase_CS"/>
</dbReference>
<dbReference type="EC" id="2.5.1.19" evidence="7"/>
<dbReference type="PROSITE" id="PS00885">
    <property type="entry name" value="EPSP_SYNTHASE_2"/>
    <property type="match status" value="1"/>
</dbReference>
<proteinExistence type="inferred from homology"/>
<dbReference type="PIRSF" id="PIRSF000505">
    <property type="entry name" value="EPSPS"/>
    <property type="match status" value="1"/>
</dbReference>
<feature type="binding site" evidence="7">
    <location>
        <position position="170"/>
    </location>
    <ligand>
        <name>phosphoenolpyruvate</name>
        <dbReference type="ChEBI" id="CHEBI:58702"/>
    </ligand>
</feature>
<feature type="domain" description="Enolpyruvate transferase" evidence="8">
    <location>
        <begin position="12"/>
        <end position="418"/>
    </location>
</feature>
<comment type="caution">
    <text evidence="7">Lacks conserved residue(s) required for the propagation of feature annotation.</text>
</comment>
<evidence type="ECO:0000256" key="3">
    <source>
        <dbReference type="ARBA" id="ARBA00022605"/>
    </source>
</evidence>
<feature type="binding site" evidence="7">
    <location>
        <position position="170"/>
    </location>
    <ligand>
        <name>3-phosphoshikimate</name>
        <dbReference type="ChEBI" id="CHEBI:145989"/>
    </ligand>
</feature>
<evidence type="ECO:0000313" key="9">
    <source>
        <dbReference type="EMBL" id="MFC0626813.1"/>
    </source>
</evidence>
<comment type="caution">
    <text evidence="9">The sequence shown here is derived from an EMBL/GenBank/DDBJ whole genome shotgun (WGS) entry which is preliminary data.</text>
</comment>
<comment type="function">
    <text evidence="7">Catalyzes the transfer of the enolpyruvyl moiety of phosphoenolpyruvate (PEP) to the 5-hydroxyl of shikimate-3-phosphate (S3P) to produce enolpyruvyl shikimate-3-phosphate and inorganic phosphate.</text>
</comment>
<feature type="binding site" evidence="7">
    <location>
        <position position="168"/>
    </location>
    <ligand>
        <name>3-phosphoshikimate</name>
        <dbReference type="ChEBI" id="CHEBI:145989"/>
    </ligand>
</feature>
<evidence type="ECO:0000259" key="8">
    <source>
        <dbReference type="Pfam" id="PF00275"/>
    </source>
</evidence>
<keyword evidence="4 7" id="KW-0808">Transferase</keyword>
<feature type="binding site" evidence="7">
    <location>
        <position position="94"/>
    </location>
    <ligand>
        <name>phosphoenolpyruvate</name>
        <dbReference type="ChEBI" id="CHEBI:58702"/>
    </ligand>
</feature>
<organism evidence="9 10">
    <name type="scientific">Kribbella deserti</name>
    <dbReference type="NCBI Taxonomy" id="1926257"/>
    <lineage>
        <taxon>Bacteria</taxon>
        <taxon>Bacillati</taxon>
        <taxon>Actinomycetota</taxon>
        <taxon>Actinomycetes</taxon>
        <taxon>Propionibacteriales</taxon>
        <taxon>Kribbellaceae</taxon>
        <taxon>Kribbella</taxon>
    </lineage>
</organism>
<dbReference type="InterPro" id="IPR036968">
    <property type="entry name" value="Enolpyruvate_Tfrase_sf"/>
</dbReference>
<dbReference type="CDD" id="cd01556">
    <property type="entry name" value="EPSP_synthase"/>
    <property type="match status" value="1"/>
</dbReference>
<feature type="binding site" evidence="7">
    <location>
        <position position="384"/>
    </location>
    <ligand>
        <name>phosphoenolpyruvate</name>
        <dbReference type="ChEBI" id="CHEBI:58702"/>
    </ligand>
</feature>
<feature type="binding site" evidence="7">
    <location>
        <position position="409"/>
    </location>
    <ligand>
        <name>phosphoenolpyruvate</name>
        <dbReference type="ChEBI" id="CHEBI:58702"/>
    </ligand>
</feature>
<dbReference type="PROSITE" id="PS00104">
    <property type="entry name" value="EPSP_SYNTHASE_1"/>
    <property type="match status" value="1"/>
</dbReference>
<dbReference type="InterPro" id="IPR006264">
    <property type="entry name" value="EPSP_synthase"/>
</dbReference>
<evidence type="ECO:0000256" key="4">
    <source>
        <dbReference type="ARBA" id="ARBA00022679"/>
    </source>
</evidence>
<dbReference type="SUPFAM" id="SSF55205">
    <property type="entry name" value="EPT/RTPC-like"/>
    <property type="match status" value="1"/>
</dbReference>
<dbReference type="Proteomes" id="UP001589890">
    <property type="component" value="Unassembled WGS sequence"/>
</dbReference>
<dbReference type="InterPro" id="IPR013792">
    <property type="entry name" value="RNA3'P_cycl/enolpyr_Trfase_a/b"/>
</dbReference>
<dbReference type="RefSeq" id="WP_380050829.1">
    <property type="nucleotide sequence ID" value="NZ_JBHLTC010000029.1"/>
</dbReference>
<keyword evidence="5 7" id="KW-0057">Aromatic amino acid biosynthesis</keyword>
<dbReference type="Gene3D" id="3.65.10.10">
    <property type="entry name" value="Enolpyruvate transferase domain"/>
    <property type="match status" value="2"/>
</dbReference>
<evidence type="ECO:0000256" key="5">
    <source>
        <dbReference type="ARBA" id="ARBA00023141"/>
    </source>
</evidence>
<keyword evidence="3 7" id="KW-0028">Amino-acid biosynthesis</keyword>
<gene>
    <name evidence="7 9" type="primary">aroA</name>
    <name evidence="9" type="ORF">ACFFGN_22225</name>
</gene>
<evidence type="ECO:0000256" key="2">
    <source>
        <dbReference type="ARBA" id="ARBA00009948"/>
    </source>
</evidence>
<evidence type="ECO:0000256" key="1">
    <source>
        <dbReference type="ARBA" id="ARBA00004811"/>
    </source>
</evidence>
<feature type="binding site" evidence="7">
    <location>
        <position position="122"/>
    </location>
    <ligand>
        <name>phosphoenolpyruvate</name>
        <dbReference type="ChEBI" id="CHEBI:58702"/>
    </ligand>
</feature>
<dbReference type="NCBIfam" id="TIGR01356">
    <property type="entry name" value="aroA"/>
    <property type="match status" value="1"/>
</dbReference>
<keyword evidence="10" id="KW-1185">Reference proteome</keyword>
<feature type="binding site" evidence="7">
    <location>
        <position position="343"/>
    </location>
    <ligand>
        <name>phosphoenolpyruvate</name>
        <dbReference type="ChEBI" id="CHEBI:58702"/>
    </ligand>
</feature>
<comment type="pathway">
    <text evidence="1 7">Metabolic intermediate biosynthesis; chorismate biosynthesis; chorismate from D-erythrose 4-phosphate and phosphoenolpyruvate: step 6/7.</text>
</comment>
<protein>
    <recommendedName>
        <fullName evidence="7">3-phosphoshikimate 1-carboxyvinyltransferase</fullName>
        <ecNumber evidence="7">2.5.1.19</ecNumber>
    </recommendedName>
    <alternativeName>
        <fullName evidence="7">5-enolpyruvylshikimate-3-phosphate synthase</fullName>
        <shortName evidence="7">EPSP synthase</shortName>
        <shortName evidence="7">EPSPS</shortName>
    </alternativeName>
</protein>
<dbReference type="GO" id="GO:0003866">
    <property type="term" value="F:3-phosphoshikimate 1-carboxyvinyltransferase activity"/>
    <property type="evidence" value="ECO:0007669"/>
    <property type="project" value="UniProtKB-EC"/>
</dbReference>
<feature type="binding site" evidence="7">
    <location>
        <position position="312"/>
    </location>
    <ligand>
        <name>3-phosphoshikimate</name>
        <dbReference type="ChEBI" id="CHEBI:145989"/>
    </ligand>
</feature>
<sequence>MTEAANWVAPRPAEAVTGRVTIPGSKSISNRALILAAVADGPSTLTGLLAARDTALMRSALTSMGVGITETDGRVLVTPGSLKGPAAVDTGLAGTVMRFVPPVAALADGVISFDGDLYARERPMDVILDSLRQLGAGIDDGGTGRMPFTVSGTGSLRGGVVHLDASSSSQFVSALLLAGARYEQGVDIRHDGKPVPSQAHLDMSIAMIRERGVHVDTDEPNRWVVSPGPIAARDTAIEPDLSNAAPFLAAAAITGGSVTVTGWPEQTTQPGDQLRDIFAQFGANVSLDANGLTVTGTGRLNGVDLDLSAVGELTPVVAAVAALATGPSYLRGVAHLRFHETDRLAALETEINNLGGDVKQLADGLEIRPKALHSGVFATYDDHRMAQAGAVIGLVLNGLEVENIGTTAKTMPEFPDVWSQLVTGGARV</sequence>
<accession>A0ABV6QQC1</accession>
<evidence type="ECO:0000313" key="10">
    <source>
        <dbReference type="Proteomes" id="UP001589890"/>
    </source>
</evidence>
<feature type="binding site" evidence="7">
    <location>
        <position position="31"/>
    </location>
    <ligand>
        <name>3-phosphoshikimate</name>
        <dbReference type="ChEBI" id="CHEBI:145989"/>
    </ligand>
</feature>
<evidence type="ECO:0000256" key="7">
    <source>
        <dbReference type="HAMAP-Rule" id="MF_00210"/>
    </source>
</evidence>
<feature type="binding site" evidence="7">
    <location>
        <position position="169"/>
    </location>
    <ligand>
        <name>3-phosphoshikimate</name>
        <dbReference type="ChEBI" id="CHEBI:145989"/>
    </ligand>
</feature>
<feature type="binding site" evidence="7">
    <location>
        <position position="339"/>
    </location>
    <ligand>
        <name>3-phosphoshikimate</name>
        <dbReference type="ChEBI" id="CHEBI:145989"/>
    </ligand>
</feature>
<comment type="subunit">
    <text evidence="7">Monomer.</text>
</comment>
<name>A0ABV6QQC1_9ACTN</name>
<feature type="binding site" evidence="7">
    <location>
        <position position="27"/>
    </location>
    <ligand>
        <name>3-phosphoshikimate</name>
        <dbReference type="ChEBI" id="CHEBI:145989"/>
    </ligand>
</feature>
<comment type="similarity">
    <text evidence="2 7">Belongs to the EPSP synthase family.</text>
</comment>
<comment type="subcellular location">
    <subcellularLocation>
        <location evidence="7">Cytoplasm</location>
    </subcellularLocation>
</comment>
<dbReference type="PANTHER" id="PTHR21090:SF5">
    <property type="entry name" value="PENTAFUNCTIONAL AROM POLYPEPTIDE"/>
    <property type="match status" value="1"/>
</dbReference>
<reference evidence="9 10" key="1">
    <citation type="submission" date="2024-09" db="EMBL/GenBank/DDBJ databases">
        <authorList>
            <person name="Sun Q."/>
            <person name="Mori K."/>
        </authorList>
    </citation>
    <scope>NUCLEOTIDE SEQUENCE [LARGE SCALE GENOMIC DNA]</scope>
    <source>
        <strain evidence="9 10">CGMCC 1.15906</strain>
    </source>
</reference>